<feature type="non-terminal residue" evidence="4">
    <location>
        <position position="1"/>
    </location>
</feature>
<dbReference type="GO" id="GO:0046872">
    <property type="term" value="F:metal ion binding"/>
    <property type="evidence" value="ECO:0007669"/>
    <property type="project" value="UniProtKB-KW"/>
</dbReference>
<name>A0A151K1N7_9HYME</name>
<evidence type="ECO:0000256" key="2">
    <source>
        <dbReference type="ARBA" id="ARBA00022723"/>
    </source>
</evidence>
<gene>
    <name evidence="4" type="ORF">ALC62_00073</name>
</gene>
<evidence type="ECO:0000259" key="3">
    <source>
        <dbReference type="Pfam" id="PF13359"/>
    </source>
</evidence>
<dbReference type="InterPro" id="IPR027806">
    <property type="entry name" value="HARBI1_dom"/>
</dbReference>
<proteinExistence type="predicted"/>
<comment type="caution">
    <text evidence="4">The sequence shown here is derived from an EMBL/GenBank/DDBJ whole genome shotgun (WGS) entry which is preliminary data.</text>
</comment>
<keyword evidence="2" id="KW-0479">Metal-binding</keyword>
<reference evidence="4 5" key="1">
    <citation type="submission" date="2016-03" db="EMBL/GenBank/DDBJ databases">
        <title>Cyphomyrmex costatus WGS genome.</title>
        <authorList>
            <person name="Nygaard S."/>
            <person name="Hu H."/>
            <person name="Boomsma J."/>
            <person name="Zhang G."/>
        </authorList>
    </citation>
    <scope>NUCLEOTIDE SEQUENCE [LARGE SCALE GENOMIC DNA]</scope>
    <source>
        <strain evidence="4">MS0001</strain>
        <tissue evidence="4">Whole body</tissue>
    </source>
</reference>
<dbReference type="Proteomes" id="UP000078542">
    <property type="component" value="Unassembled WGS sequence"/>
</dbReference>
<feature type="domain" description="DDE Tnp4" evidence="3">
    <location>
        <begin position="1"/>
        <end position="114"/>
    </location>
</feature>
<evidence type="ECO:0000256" key="1">
    <source>
        <dbReference type="ARBA" id="ARBA00001968"/>
    </source>
</evidence>
<dbReference type="Pfam" id="PF13359">
    <property type="entry name" value="DDE_Tnp_4"/>
    <property type="match status" value="1"/>
</dbReference>
<keyword evidence="5" id="KW-1185">Reference proteome</keyword>
<dbReference type="STRING" id="456900.A0A151K1N7"/>
<sequence>RVSDKGIWNKCTFKNLLERNELKIPHPSPLPGTDKDFPFVIVGDEGFILSENVLIPFPKEQCSGKRDRRIFNYRGRSENAFGVMASRFQIFRSPMRYDPDDACDIIIAVCCLHNMLRTDVVGRAMYTPPSYIDTEDVLRGNILPGDWRNEQIQGLVGFQNPRGYRHANHALALREMWCKYFNDVGAVPWQDRAINH</sequence>
<protein>
    <recommendedName>
        <fullName evidence="3">DDE Tnp4 domain-containing protein</fullName>
    </recommendedName>
</protein>
<evidence type="ECO:0000313" key="4">
    <source>
        <dbReference type="EMBL" id="KYN50046.1"/>
    </source>
</evidence>
<organism evidence="4 5">
    <name type="scientific">Cyphomyrmex costatus</name>
    <dbReference type="NCBI Taxonomy" id="456900"/>
    <lineage>
        <taxon>Eukaryota</taxon>
        <taxon>Metazoa</taxon>
        <taxon>Ecdysozoa</taxon>
        <taxon>Arthropoda</taxon>
        <taxon>Hexapoda</taxon>
        <taxon>Insecta</taxon>
        <taxon>Pterygota</taxon>
        <taxon>Neoptera</taxon>
        <taxon>Endopterygota</taxon>
        <taxon>Hymenoptera</taxon>
        <taxon>Apocrita</taxon>
        <taxon>Aculeata</taxon>
        <taxon>Formicoidea</taxon>
        <taxon>Formicidae</taxon>
        <taxon>Myrmicinae</taxon>
        <taxon>Cyphomyrmex</taxon>
    </lineage>
</organism>
<dbReference type="AlphaFoldDB" id="A0A151K1N7"/>
<dbReference type="EMBL" id="LKEX01009122">
    <property type="protein sequence ID" value="KYN50046.1"/>
    <property type="molecule type" value="Genomic_DNA"/>
</dbReference>
<accession>A0A151K1N7</accession>
<evidence type="ECO:0000313" key="5">
    <source>
        <dbReference type="Proteomes" id="UP000078542"/>
    </source>
</evidence>
<comment type="cofactor">
    <cofactor evidence="1">
        <name>a divalent metal cation</name>
        <dbReference type="ChEBI" id="CHEBI:60240"/>
    </cofactor>
</comment>